<feature type="signal peptide" evidence="1">
    <location>
        <begin position="1"/>
        <end position="20"/>
    </location>
</feature>
<sequence length="290" mass="31382">MASSMKIITAAMLVLTIVHVDLLPAPQIVPLGNNFAYDVINSQTTRLPTFTVASESPISVKAIARDQDSSKFSIINHLTIVMKLTLAFALVLMTAVDAGLVQSYRQGGNFAYAFNTQQHQPVPLMYNLVPASQPIYYANPKGWLGCSGKPYYTYRELPDNDEVFRTGEQNESKWFLSNPENTAHAIAATSDFPVITASASGVSTSNGIAASAVSASNGISASAISTPIHGVIISGSAPNAIFQYPLLRLFHRMFNRPFSLISRPNRPLSSIPSFSPIFGDRDTIVINAIR</sequence>
<organism evidence="2 3">
    <name type="scientific">Daphnia magna</name>
    <dbReference type="NCBI Taxonomy" id="35525"/>
    <lineage>
        <taxon>Eukaryota</taxon>
        <taxon>Metazoa</taxon>
        <taxon>Ecdysozoa</taxon>
        <taxon>Arthropoda</taxon>
        <taxon>Crustacea</taxon>
        <taxon>Branchiopoda</taxon>
        <taxon>Diplostraca</taxon>
        <taxon>Cladocera</taxon>
        <taxon>Anomopoda</taxon>
        <taxon>Daphniidae</taxon>
        <taxon>Daphnia</taxon>
    </lineage>
</organism>
<dbReference type="EMBL" id="JAOYFB010000036">
    <property type="protein sequence ID" value="KAK4019012.1"/>
    <property type="molecule type" value="Genomic_DNA"/>
</dbReference>
<name>A0ABR0A1H6_9CRUS</name>
<protein>
    <submittedName>
        <fullName evidence="2">Uncharacterized protein</fullName>
    </submittedName>
</protein>
<gene>
    <name evidence="2" type="ORF">OUZ56_001048</name>
</gene>
<evidence type="ECO:0000256" key="1">
    <source>
        <dbReference type="SAM" id="SignalP"/>
    </source>
</evidence>
<comment type="caution">
    <text evidence="2">The sequence shown here is derived from an EMBL/GenBank/DDBJ whole genome shotgun (WGS) entry which is preliminary data.</text>
</comment>
<reference evidence="2 3" key="1">
    <citation type="journal article" date="2023" name="Nucleic Acids Res.">
        <title>The hologenome of Daphnia magna reveals possible DNA methylation and microbiome-mediated evolution of the host genome.</title>
        <authorList>
            <person name="Chaturvedi A."/>
            <person name="Li X."/>
            <person name="Dhandapani V."/>
            <person name="Marshall H."/>
            <person name="Kissane S."/>
            <person name="Cuenca-Cambronero M."/>
            <person name="Asole G."/>
            <person name="Calvet F."/>
            <person name="Ruiz-Romero M."/>
            <person name="Marangio P."/>
            <person name="Guigo R."/>
            <person name="Rago D."/>
            <person name="Mirbahai L."/>
            <person name="Eastwood N."/>
            <person name="Colbourne J.K."/>
            <person name="Zhou J."/>
            <person name="Mallon E."/>
            <person name="Orsini L."/>
        </authorList>
    </citation>
    <scope>NUCLEOTIDE SEQUENCE [LARGE SCALE GENOMIC DNA]</scope>
    <source>
        <strain evidence="2">LRV0_1</strain>
    </source>
</reference>
<feature type="chain" id="PRO_5046577654" evidence="1">
    <location>
        <begin position="21"/>
        <end position="290"/>
    </location>
</feature>
<keyword evidence="1" id="KW-0732">Signal</keyword>
<evidence type="ECO:0000313" key="3">
    <source>
        <dbReference type="Proteomes" id="UP001234178"/>
    </source>
</evidence>
<proteinExistence type="predicted"/>
<evidence type="ECO:0000313" key="2">
    <source>
        <dbReference type="EMBL" id="KAK4019012.1"/>
    </source>
</evidence>
<accession>A0ABR0A1H6</accession>
<dbReference type="Proteomes" id="UP001234178">
    <property type="component" value="Unassembled WGS sequence"/>
</dbReference>
<keyword evidence="3" id="KW-1185">Reference proteome</keyword>